<protein>
    <submittedName>
        <fullName evidence="2">Uncharacterized protein</fullName>
    </submittedName>
</protein>
<accession>A0ABR2F9L4</accession>
<evidence type="ECO:0000256" key="1">
    <source>
        <dbReference type="SAM" id="MobiDB-lite"/>
    </source>
</evidence>
<dbReference type="Proteomes" id="UP001472677">
    <property type="component" value="Unassembled WGS sequence"/>
</dbReference>
<evidence type="ECO:0000313" key="3">
    <source>
        <dbReference type="Proteomes" id="UP001472677"/>
    </source>
</evidence>
<name>A0ABR2F9L4_9ROSI</name>
<feature type="region of interest" description="Disordered" evidence="1">
    <location>
        <begin position="24"/>
        <end position="46"/>
    </location>
</feature>
<reference evidence="2 3" key="1">
    <citation type="journal article" date="2024" name="G3 (Bethesda)">
        <title>Genome assembly of Hibiscus sabdariffa L. provides insights into metabolisms of medicinal natural products.</title>
        <authorList>
            <person name="Kim T."/>
        </authorList>
    </citation>
    <scope>NUCLEOTIDE SEQUENCE [LARGE SCALE GENOMIC DNA]</scope>
    <source>
        <strain evidence="2">TK-2024</strain>
        <tissue evidence="2">Old leaves</tissue>
    </source>
</reference>
<dbReference type="EMBL" id="JBBPBM010000007">
    <property type="protein sequence ID" value="KAK8575024.1"/>
    <property type="molecule type" value="Genomic_DNA"/>
</dbReference>
<evidence type="ECO:0000313" key="2">
    <source>
        <dbReference type="EMBL" id="KAK8575024.1"/>
    </source>
</evidence>
<keyword evidence="3" id="KW-1185">Reference proteome</keyword>
<feature type="compositionally biased region" description="Polar residues" evidence="1">
    <location>
        <begin position="24"/>
        <end position="42"/>
    </location>
</feature>
<comment type="caution">
    <text evidence="2">The sequence shown here is derived from an EMBL/GenBank/DDBJ whole genome shotgun (WGS) entry which is preliminary data.</text>
</comment>
<gene>
    <name evidence="2" type="ORF">V6N12_062701</name>
</gene>
<organism evidence="2 3">
    <name type="scientific">Hibiscus sabdariffa</name>
    <name type="common">roselle</name>
    <dbReference type="NCBI Taxonomy" id="183260"/>
    <lineage>
        <taxon>Eukaryota</taxon>
        <taxon>Viridiplantae</taxon>
        <taxon>Streptophyta</taxon>
        <taxon>Embryophyta</taxon>
        <taxon>Tracheophyta</taxon>
        <taxon>Spermatophyta</taxon>
        <taxon>Magnoliopsida</taxon>
        <taxon>eudicotyledons</taxon>
        <taxon>Gunneridae</taxon>
        <taxon>Pentapetalae</taxon>
        <taxon>rosids</taxon>
        <taxon>malvids</taxon>
        <taxon>Malvales</taxon>
        <taxon>Malvaceae</taxon>
        <taxon>Malvoideae</taxon>
        <taxon>Hibiscus</taxon>
    </lineage>
</organism>
<sequence>MVDVHMSNNRAALRLFLDSFGGTEPSSVPANSVSPGNSQESLPGSVAAEKHDTDFISLTCHHQSNSLVILSLFM</sequence>
<proteinExistence type="predicted"/>